<feature type="compositionally biased region" description="Basic and acidic residues" evidence="2">
    <location>
        <begin position="27"/>
        <end position="36"/>
    </location>
</feature>
<dbReference type="SMART" id="SM00355">
    <property type="entry name" value="ZnF_C2H2"/>
    <property type="match status" value="2"/>
</dbReference>
<feature type="compositionally biased region" description="Basic and acidic residues" evidence="2">
    <location>
        <begin position="76"/>
        <end position="93"/>
    </location>
</feature>
<evidence type="ECO:0000259" key="3">
    <source>
        <dbReference type="PROSITE" id="PS50157"/>
    </source>
</evidence>
<dbReference type="PROSITE" id="PS50157">
    <property type="entry name" value="ZINC_FINGER_C2H2_2"/>
    <property type="match status" value="1"/>
</dbReference>
<keyword evidence="5" id="KW-1185">Reference proteome</keyword>
<feature type="compositionally biased region" description="Polar residues" evidence="2">
    <location>
        <begin position="343"/>
        <end position="353"/>
    </location>
</feature>
<dbReference type="GO" id="GO:0008270">
    <property type="term" value="F:zinc ion binding"/>
    <property type="evidence" value="ECO:0007669"/>
    <property type="project" value="UniProtKB-KW"/>
</dbReference>
<sequence length="500" mass="55619">MDASYPAASSSRTKQEAVADNITGESSAERCAEDGSWRPPAKKPSSLQSRYAASQWKNKEIVPISRPPVGAQYSSDSRKRYKRDEDHERHRDDYEDVYAYQDRYRKTSANLFGTKPYEVTRDLRSLLTHPTSDIRTAPPSSAQSTVASSSTPSTSSPRDGFSFRSSRDPESVPTTPEQYSRPYHHPHSGRHSDEEEEEEERLVSATKLMRVQSTSRGVGPRIDYVYRKDSSRELPPPARMRTTRSTSPPRASGSSQSHSSGIDEDEGIREASSRHPLPPPHSAPVVSPNFSSRVSNWVGDVDRRTPHHVVQSPPPIAHMPAPSFEPRATGPSYPEFRRPPHMQQPSYASTKSTGIDEDDLPNEEETDELEDSGNEGSDGDAETSARPSLKRGSSSGQLSAAERPSAGGVKNLKNNGIHYCPHCVASFRRNFDMNRHIASIHAERTDLTCPGCPSRSRPFSRRDALRRHLKSVINQNPTPRRRICNLTPAEASSIMERLSK</sequence>
<protein>
    <recommendedName>
        <fullName evidence="3">C2H2-type domain-containing protein</fullName>
    </recommendedName>
</protein>
<feature type="domain" description="C2H2-type" evidence="3">
    <location>
        <begin position="418"/>
        <end position="446"/>
    </location>
</feature>
<comment type="caution">
    <text evidence="4">The sequence shown here is derived from an EMBL/GenBank/DDBJ whole genome shotgun (WGS) entry which is preliminary data.</text>
</comment>
<organism evidence="4 5">
    <name type="scientific">Psilocybe cf. subviscida</name>
    <dbReference type="NCBI Taxonomy" id="2480587"/>
    <lineage>
        <taxon>Eukaryota</taxon>
        <taxon>Fungi</taxon>
        <taxon>Dikarya</taxon>
        <taxon>Basidiomycota</taxon>
        <taxon>Agaricomycotina</taxon>
        <taxon>Agaricomycetes</taxon>
        <taxon>Agaricomycetidae</taxon>
        <taxon>Agaricales</taxon>
        <taxon>Agaricineae</taxon>
        <taxon>Strophariaceae</taxon>
        <taxon>Psilocybe</taxon>
    </lineage>
</organism>
<dbReference type="Gene3D" id="3.30.160.60">
    <property type="entry name" value="Classic Zinc Finger"/>
    <property type="match status" value="1"/>
</dbReference>
<reference evidence="4 5" key="1">
    <citation type="journal article" date="2020" name="ISME J.">
        <title>Uncovering the hidden diversity of litter-decomposition mechanisms in mushroom-forming fungi.</title>
        <authorList>
            <person name="Floudas D."/>
            <person name="Bentzer J."/>
            <person name="Ahren D."/>
            <person name="Johansson T."/>
            <person name="Persson P."/>
            <person name="Tunlid A."/>
        </authorList>
    </citation>
    <scope>NUCLEOTIDE SEQUENCE [LARGE SCALE GENOMIC DNA]</scope>
    <source>
        <strain evidence="4 5">CBS 101986</strain>
    </source>
</reference>
<keyword evidence="1" id="KW-0863">Zinc-finger</keyword>
<gene>
    <name evidence="4" type="ORF">D9619_001965</name>
</gene>
<dbReference type="OrthoDB" id="8922241at2759"/>
<dbReference type="PROSITE" id="PS00028">
    <property type="entry name" value="ZINC_FINGER_C2H2_1"/>
    <property type="match status" value="1"/>
</dbReference>
<evidence type="ECO:0000313" key="5">
    <source>
        <dbReference type="Proteomes" id="UP000567179"/>
    </source>
</evidence>
<evidence type="ECO:0000256" key="2">
    <source>
        <dbReference type="SAM" id="MobiDB-lite"/>
    </source>
</evidence>
<proteinExistence type="predicted"/>
<dbReference type="InterPro" id="IPR013087">
    <property type="entry name" value="Znf_C2H2_type"/>
</dbReference>
<evidence type="ECO:0000313" key="4">
    <source>
        <dbReference type="EMBL" id="KAF5322884.1"/>
    </source>
</evidence>
<feature type="region of interest" description="Disordered" evidence="2">
    <location>
        <begin position="123"/>
        <end position="412"/>
    </location>
</feature>
<keyword evidence="1" id="KW-0479">Metal-binding</keyword>
<name>A0A8H5BGR8_9AGAR</name>
<accession>A0A8H5BGR8</accession>
<dbReference type="EMBL" id="JAACJJ010000028">
    <property type="protein sequence ID" value="KAF5322884.1"/>
    <property type="molecule type" value="Genomic_DNA"/>
</dbReference>
<keyword evidence="1" id="KW-0862">Zinc</keyword>
<feature type="compositionally biased region" description="Acidic residues" evidence="2">
    <location>
        <begin position="355"/>
        <end position="381"/>
    </location>
</feature>
<feature type="region of interest" description="Disordered" evidence="2">
    <location>
        <begin position="1"/>
        <end position="94"/>
    </location>
</feature>
<feature type="compositionally biased region" description="Low complexity" evidence="2">
    <location>
        <begin position="239"/>
        <end position="260"/>
    </location>
</feature>
<feature type="compositionally biased region" description="Polar residues" evidence="2">
    <location>
        <begin position="45"/>
        <end position="56"/>
    </location>
</feature>
<evidence type="ECO:0000256" key="1">
    <source>
        <dbReference type="PROSITE-ProRule" id="PRU00042"/>
    </source>
</evidence>
<dbReference type="Proteomes" id="UP000567179">
    <property type="component" value="Unassembled WGS sequence"/>
</dbReference>
<dbReference type="AlphaFoldDB" id="A0A8H5BGR8"/>
<feature type="compositionally biased region" description="Low complexity" evidence="2">
    <location>
        <begin position="136"/>
        <end position="157"/>
    </location>
</feature>